<dbReference type="GO" id="GO:0003677">
    <property type="term" value="F:DNA binding"/>
    <property type="evidence" value="ECO:0007669"/>
    <property type="project" value="InterPro"/>
</dbReference>
<keyword evidence="2" id="KW-0863">Zinc-finger</keyword>
<name>K9W5K6_9CYAN</name>
<keyword evidence="8" id="KW-1185">Reference proteome</keyword>
<evidence type="ECO:0000256" key="1">
    <source>
        <dbReference type="ARBA" id="ARBA00022723"/>
    </source>
</evidence>
<dbReference type="InterPro" id="IPR015330">
    <property type="entry name" value="DNA_primase/pol_bifunc_N"/>
</dbReference>
<dbReference type="SMART" id="SM00400">
    <property type="entry name" value="ZnF_CHCC"/>
    <property type="match status" value="1"/>
</dbReference>
<dbReference type="InterPro" id="IPR002694">
    <property type="entry name" value="Znf_CHC2"/>
</dbReference>
<sequence length="1249" mass="140698">MNPQDWKLWQRVPNSQEIADALKNIPAHWNLTPLHDKAAFRENWQTEPFINHNHFTTWLLDGEEKVSSKGKTYRAYISGYGLRTGDSSNGLIAIDVDGASAEPVLEALLGNGDLPKTVSWTSGKPGRRQLLFQVPDEYRGQLVDFNRSVITEHKGVKTADGEILELRYNKCQSVLPPSRHPQTGAYHWINSPSVCEVAIAPNWLCELLIGLANLEKQAELARAREALAARARADVRRQQRQQSLFVGTPPLEIFLTRNDQDLINSGAGQGNRDDYGFKLAANIIATCDRLQVLGIPFEGDGERLFEEYGNRCSPPLTKRDINRIWKSASKKSKPSLNDEQLEKRYSYWQYEQKKDFYKPNNFNQSGDNFCVSSEKQSYYCFHCKASGNAVRFLVEFEKKSFTDTVLGLAEKHQIPVEWDTKNSNHLTSSTIESVKAKTDIYEIISERIPLQKSGNVFTGVCPFHKSDATPFESISDLFKNLKHRLDNSLKGFGKQRIKPKPKPKPQEVKINLPTPENYQKLGHPHIIYDGAILNTWQTAKELGYRYILDKSSTGVGKSHASGDAIPAAFGVEKIFNLAADHRNPTTLPVEVNYKDLPPRHNGFKKDETRLTPLLLPFLVHPKKDEKPDTPGNCFRTPLFHNLASKNLSGIEQSNESPVCATCHLAGGCQSGKGEGYGFRFERRQAFESDRLRAHPDSMPSIDEGEYPKWMGIWDEAGRLIKTTKQLEVKLADFDQTWAELEAKLPQHHQALTGLRQSLRQFLTKELKQPYYGWSDAEIREKLPQAPDDVSLLADDIDYALHPDLIKLLKEPDNVDFRGNAGKGVSKATRSLIRSTLRAEAYTESTKNLDSVLLNWLPQFLRIWGGEKGAFRCQWNTLTVASRDEKHADIVKAFNFNVFLDATVDPDILALRLGIPRHELLVIEKSKPSYQNLRIIQVNGFGQLGKKRSDSLNQQVQLFQAWLRQKHSDIDFIDWLAFSDFAHFREGRGSNQFINHSALASFGTPYQNIGSLQMEYQTLTGKSPDGEEFQAFVDAHVQEEIVQEVGRMRSHLDLMQQKTFYFVADYDIRFLALELPGVTIESVDVVKLCPEAAGGANQTKWAILQAYKQLSESASKITTTTVGAVAGVTQGCVSKIAQDFGGWKELEKLLRLLLSKLYSVGNNSDEPDFDIKYMADKYLPLALDEPEVDALAEVKIVAESFGWQGFEKIIELMPLKYKAKLLAVILNLLPSDVGDELKGAIADLQIEGTG</sequence>
<keyword evidence="3" id="KW-0862">Zinc</keyword>
<dbReference type="SMART" id="SM00942">
    <property type="entry name" value="PriCT_1"/>
    <property type="match status" value="1"/>
</dbReference>
<dbReference type="Pfam" id="PF09250">
    <property type="entry name" value="Prim-Pol"/>
    <property type="match status" value="1"/>
</dbReference>
<proteinExistence type="predicted"/>
<dbReference type="AlphaFoldDB" id="K9W5K6"/>
<dbReference type="GO" id="GO:0006269">
    <property type="term" value="P:DNA replication, synthesis of primer"/>
    <property type="evidence" value="ECO:0007669"/>
    <property type="project" value="TreeGrafter"/>
</dbReference>
<evidence type="ECO:0000313" key="8">
    <source>
        <dbReference type="Proteomes" id="UP000010472"/>
    </source>
</evidence>
<dbReference type="Gene3D" id="3.90.580.10">
    <property type="entry name" value="Zinc finger, CHC2-type domain"/>
    <property type="match status" value="2"/>
</dbReference>
<reference evidence="7 8" key="1">
    <citation type="submission" date="2012-06" db="EMBL/GenBank/DDBJ databases">
        <title>Finished plasmid 1 of genome of Crinalium epipsammum PCC 9333.</title>
        <authorList>
            <consortium name="US DOE Joint Genome Institute"/>
            <person name="Gugger M."/>
            <person name="Coursin T."/>
            <person name="Rippka R."/>
            <person name="Tandeau De Marsac N."/>
            <person name="Huntemann M."/>
            <person name="Wei C.-L."/>
            <person name="Han J."/>
            <person name="Detter J.C."/>
            <person name="Han C."/>
            <person name="Tapia R."/>
            <person name="Davenport K."/>
            <person name="Daligault H."/>
            <person name="Erkkila T."/>
            <person name="Gu W."/>
            <person name="Munk A.C.C."/>
            <person name="Teshima H."/>
            <person name="Xu Y."/>
            <person name="Chain P."/>
            <person name="Chen A."/>
            <person name="Krypides N."/>
            <person name="Mavromatis K."/>
            <person name="Markowitz V."/>
            <person name="Szeto E."/>
            <person name="Ivanova N."/>
            <person name="Mikhailova N."/>
            <person name="Ovchinnikova G."/>
            <person name="Pagani I."/>
            <person name="Pati A."/>
            <person name="Goodwin L."/>
            <person name="Peters L."/>
            <person name="Pitluck S."/>
            <person name="Woyke T."/>
            <person name="Kerfeld C."/>
        </authorList>
    </citation>
    <scope>NUCLEOTIDE SEQUENCE [LARGE SCALE GENOMIC DNA]</scope>
    <source>
        <strain evidence="7 8">PCC 9333</strain>
        <plasmid evidence="8">Plasmid pCRI9333.01</plasmid>
    </source>
</reference>
<evidence type="ECO:0000259" key="6">
    <source>
        <dbReference type="SMART" id="SM00943"/>
    </source>
</evidence>
<dbReference type="EMBL" id="CP003621">
    <property type="protein sequence ID" value="AFZ15486.1"/>
    <property type="molecule type" value="Genomic_DNA"/>
</dbReference>
<organism evidence="7 8">
    <name type="scientific">Crinalium epipsammum PCC 9333</name>
    <dbReference type="NCBI Taxonomy" id="1173022"/>
    <lineage>
        <taxon>Bacteria</taxon>
        <taxon>Bacillati</taxon>
        <taxon>Cyanobacteriota</taxon>
        <taxon>Cyanophyceae</taxon>
        <taxon>Gomontiellales</taxon>
        <taxon>Gomontiellaceae</taxon>
        <taxon>Crinalium</taxon>
    </lineage>
</organism>
<dbReference type="PANTHER" id="PTHR30313">
    <property type="entry name" value="DNA PRIMASE"/>
    <property type="match status" value="1"/>
</dbReference>
<dbReference type="SUPFAM" id="SSF57783">
    <property type="entry name" value="Zinc beta-ribbon"/>
    <property type="match status" value="2"/>
</dbReference>
<evidence type="ECO:0000259" key="4">
    <source>
        <dbReference type="SMART" id="SM00400"/>
    </source>
</evidence>
<keyword evidence="7" id="KW-0614">Plasmid</keyword>
<gene>
    <name evidence="7" type="ORF">Cri9333_4707</name>
</gene>
<dbReference type="SMART" id="SM00943">
    <property type="entry name" value="Prim-Pol"/>
    <property type="match status" value="1"/>
</dbReference>
<accession>K9W5K6</accession>
<dbReference type="GO" id="GO:0003899">
    <property type="term" value="F:DNA-directed RNA polymerase activity"/>
    <property type="evidence" value="ECO:0007669"/>
    <property type="project" value="InterPro"/>
</dbReference>
<dbReference type="Pfam" id="PF01807">
    <property type="entry name" value="Zn_ribbon_DnaG"/>
    <property type="match status" value="2"/>
</dbReference>
<dbReference type="RefSeq" id="WP_015179917.1">
    <property type="nucleotide sequence ID" value="NC_019733.1"/>
</dbReference>
<dbReference type="InterPro" id="IPR036977">
    <property type="entry name" value="DNA_primase_Znf_CHC2"/>
</dbReference>
<dbReference type="OrthoDB" id="473036at2"/>
<evidence type="ECO:0000259" key="5">
    <source>
        <dbReference type="SMART" id="SM00942"/>
    </source>
</evidence>
<evidence type="ECO:0000256" key="3">
    <source>
        <dbReference type="ARBA" id="ARBA00022833"/>
    </source>
</evidence>
<feature type="domain" description="Primase C-terminal 1" evidence="5">
    <location>
        <begin position="261"/>
        <end position="333"/>
    </location>
</feature>
<evidence type="ECO:0000256" key="2">
    <source>
        <dbReference type="ARBA" id="ARBA00022771"/>
    </source>
</evidence>
<dbReference type="PANTHER" id="PTHR30313:SF2">
    <property type="entry name" value="DNA PRIMASE"/>
    <property type="match status" value="1"/>
</dbReference>
<dbReference type="InterPro" id="IPR014820">
    <property type="entry name" value="PriCT_1"/>
</dbReference>
<dbReference type="Proteomes" id="UP000010472">
    <property type="component" value="Plasmid pCRI9333.01"/>
</dbReference>
<dbReference type="GO" id="GO:0005737">
    <property type="term" value="C:cytoplasm"/>
    <property type="evidence" value="ECO:0007669"/>
    <property type="project" value="TreeGrafter"/>
</dbReference>
<feature type="domain" description="DNA primase/polymerase bifunctional N-terminal" evidence="6">
    <location>
        <begin position="21"/>
        <end position="204"/>
    </location>
</feature>
<dbReference type="GO" id="GO:0008270">
    <property type="term" value="F:zinc ion binding"/>
    <property type="evidence" value="ECO:0007669"/>
    <property type="project" value="UniProtKB-KW"/>
</dbReference>
<dbReference type="PATRIC" id="fig|1173022.3.peg.5081"/>
<dbReference type="KEGG" id="cep:Cri9333_4707"/>
<geneLocation type="plasmid" evidence="7 8">
    <name>pCRI9333.01</name>
</geneLocation>
<dbReference type="HOGENOM" id="CLU_265894_0_0_3"/>
<keyword evidence="1" id="KW-0479">Metal-binding</keyword>
<dbReference type="CDD" id="cd04859">
    <property type="entry name" value="Prim_Pol"/>
    <property type="match status" value="1"/>
</dbReference>
<protein>
    <submittedName>
        <fullName evidence="7">Bifunctional DNA primase/polymerase</fullName>
    </submittedName>
</protein>
<evidence type="ECO:0000313" key="7">
    <source>
        <dbReference type="EMBL" id="AFZ15486.1"/>
    </source>
</evidence>
<dbReference type="InterPro" id="IPR050219">
    <property type="entry name" value="DnaG_primase"/>
</dbReference>
<feature type="domain" description="Zinc finger CHC2-type" evidence="4">
    <location>
        <begin position="369"/>
        <end position="409"/>
    </location>
</feature>